<accession>W8PHQ7</accession>
<evidence type="ECO:0000313" key="1">
    <source>
        <dbReference type="EMBL" id="AHL21659.1"/>
    </source>
</evidence>
<keyword evidence="2" id="KW-1185">Reference proteome</keyword>
<protein>
    <submittedName>
        <fullName evidence="1">Uncharacterized protein</fullName>
    </submittedName>
</protein>
<organism evidence="1 2">
    <name type="scientific">Thermococcus nautili</name>
    <dbReference type="NCBI Taxonomy" id="195522"/>
    <lineage>
        <taxon>Archaea</taxon>
        <taxon>Methanobacteriati</taxon>
        <taxon>Methanobacteriota</taxon>
        <taxon>Thermococci</taxon>
        <taxon>Thermococcales</taxon>
        <taxon>Thermococcaceae</taxon>
        <taxon>Thermococcus</taxon>
    </lineage>
</organism>
<name>W8PHQ7_9EURY</name>
<evidence type="ECO:0000313" key="2">
    <source>
        <dbReference type="Proteomes" id="UP000019434"/>
    </source>
</evidence>
<dbReference type="KEGG" id="tnu:BD01_0026"/>
<sequence>MRLWRAYSIRGLLKKGIIGLGLYTVRGRSLVPLPPAKITAFILHRTALLYHSQLKYFAPFVVHSHGCVHEPIDDHYSV</sequence>
<proteinExistence type="predicted"/>
<dbReference type="HOGENOM" id="CLU_2613815_0_0_2"/>
<dbReference type="Proteomes" id="UP000019434">
    <property type="component" value="Chromosome"/>
</dbReference>
<dbReference type="AlphaFoldDB" id="W8PHQ7"/>
<reference evidence="1 2" key="1">
    <citation type="submission" date="2014-02" db="EMBL/GenBank/DDBJ databases">
        <title>Genome Sequence of an Hyperthermophilic Archaeon, Thermococcus nautili 30-1, producing viral vesicles.</title>
        <authorList>
            <person name="Oberto J."/>
            <person name="Gaudin M."/>
            <person name="Cossu M."/>
            <person name="Gorlas A."/>
            <person name="Slesarev A."/>
            <person name="Marguet E."/>
            <person name="Forterre P."/>
        </authorList>
    </citation>
    <scope>NUCLEOTIDE SEQUENCE [LARGE SCALE GENOMIC DNA]</scope>
    <source>
        <strain evidence="1 2">30-1</strain>
    </source>
</reference>
<gene>
    <name evidence="1" type="ORF">BD01_0026</name>
</gene>
<dbReference type="eggNOG" id="ENOG502N5BD">
    <property type="taxonomic scope" value="Archaea"/>
</dbReference>
<dbReference type="STRING" id="195522.BD01_0026"/>
<dbReference type="EMBL" id="CP007264">
    <property type="protein sequence ID" value="AHL21659.1"/>
    <property type="molecule type" value="Genomic_DNA"/>
</dbReference>